<evidence type="ECO:0000313" key="3">
    <source>
        <dbReference type="Proteomes" id="UP000001593"/>
    </source>
</evidence>
<feature type="chain" id="PRO_5002713209" description="Hexosyltransferase" evidence="1">
    <location>
        <begin position="29"/>
        <end position="400"/>
    </location>
</feature>
<sequence>MTSRLHWVLLLLALSALSLLYYLNLTCASWGRRDQIVSVSSRNMDHSDATSHSKSVTRYLTKAAPSVTQRDRTTLVTYNATRVATTTFNPYVIPTGTNYRAPGHQVRHAITFTPCLRDVFSDVLLLIVFNYPYYESIKLFKSFYQPVFPHIIFCGPPDSSNKHVMNVEIFRGVLGYECLGRAIREHPGYAGYLYINDDVILNYWNLVGFNKSQIWQSPNSFSSTPMYGEIEGPWYWWRSPYGLPNCRRAYEQLSNLTLGHDLSTGHLRENSNGSLRCFSGRSDVLYIPKRHASAFSLLSFIFYTNKVFLEIAVPTILRVIEREDQISHLPGYYISGDVRKGDVRVTDSRFFWFIYFNKKHVWFIHPFKLHHGKIDRNFNVVMLKHFLIEKTKSLTNCSKT</sequence>
<keyword evidence="3" id="KW-1185">Reference proteome</keyword>
<dbReference type="Pfam" id="PF03385">
    <property type="entry name" value="STELLO"/>
    <property type="match status" value="1"/>
</dbReference>
<evidence type="ECO:0000256" key="1">
    <source>
        <dbReference type="SAM" id="SignalP"/>
    </source>
</evidence>
<dbReference type="EMBL" id="DS470014">
    <property type="protein sequence ID" value="EDO30587.1"/>
    <property type="molecule type" value="Genomic_DNA"/>
</dbReference>
<accession>A7T0C9</accession>
<organism evidence="2 3">
    <name type="scientific">Nematostella vectensis</name>
    <name type="common">Starlet sea anemone</name>
    <dbReference type="NCBI Taxonomy" id="45351"/>
    <lineage>
        <taxon>Eukaryota</taxon>
        <taxon>Metazoa</taxon>
        <taxon>Cnidaria</taxon>
        <taxon>Anthozoa</taxon>
        <taxon>Hexacorallia</taxon>
        <taxon>Actiniaria</taxon>
        <taxon>Edwardsiidae</taxon>
        <taxon>Nematostella</taxon>
    </lineage>
</organism>
<evidence type="ECO:0000313" key="2">
    <source>
        <dbReference type="EMBL" id="EDO30587.1"/>
    </source>
</evidence>
<dbReference type="STRING" id="45351.A7T0C9"/>
<reference evidence="2 3" key="1">
    <citation type="journal article" date="2007" name="Science">
        <title>Sea anemone genome reveals ancestral eumetazoan gene repertoire and genomic organization.</title>
        <authorList>
            <person name="Putnam N.H."/>
            <person name="Srivastava M."/>
            <person name="Hellsten U."/>
            <person name="Dirks B."/>
            <person name="Chapman J."/>
            <person name="Salamov A."/>
            <person name="Terry A."/>
            <person name="Shapiro H."/>
            <person name="Lindquist E."/>
            <person name="Kapitonov V.V."/>
            <person name="Jurka J."/>
            <person name="Genikhovich G."/>
            <person name="Grigoriev I.V."/>
            <person name="Lucas S.M."/>
            <person name="Steele R.E."/>
            <person name="Finnerty J.R."/>
            <person name="Technau U."/>
            <person name="Martindale M.Q."/>
            <person name="Rokhsar D.S."/>
        </authorList>
    </citation>
    <scope>NUCLEOTIDE SEQUENCE [LARGE SCALE GENOMIC DNA]</scope>
    <source>
        <strain evidence="3">CH2 X CH6</strain>
    </source>
</reference>
<dbReference type="KEGG" id="nve:5501379"/>
<evidence type="ECO:0008006" key="4">
    <source>
        <dbReference type="Google" id="ProtNLM"/>
    </source>
</evidence>
<name>A7T0C9_NEMVE</name>
<feature type="signal peptide" evidence="1">
    <location>
        <begin position="1"/>
        <end position="28"/>
    </location>
</feature>
<dbReference type="OrthoDB" id="5948173at2759"/>
<dbReference type="PhylomeDB" id="A7T0C9"/>
<dbReference type="eggNOG" id="ENOG502SBKB">
    <property type="taxonomic scope" value="Eukaryota"/>
</dbReference>
<dbReference type="InterPro" id="IPR005049">
    <property type="entry name" value="STL-like"/>
</dbReference>
<gene>
    <name evidence="2" type="ORF">NEMVEDRAFT_v1g248332</name>
</gene>
<keyword evidence="1" id="KW-0732">Signal</keyword>
<protein>
    <recommendedName>
        <fullName evidence="4">Hexosyltransferase</fullName>
    </recommendedName>
</protein>
<dbReference type="Proteomes" id="UP000001593">
    <property type="component" value="Unassembled WGS sequence"/>
</dbReference>
<dbReference type="PANTHER" id="PTHR31362:SF0">
    <property type="entry name" value="EXOSTOSIN DOMAIN-CONTAINING PROTEIN-RELATED"/>
    <property type="match status" value="1"/>
</dbReference>
<dbReference type="OMA" id="GYECLGR"/>
<dbReference type="InParanoid" id="A7T0C9"/>
<dbReference type="HOGENOM" id="CLU_689477_0_0_1"/>
<proteinExistence type="predicted"/>
<dbReference type="PANTHER" id="PTHR31362">
    <property type="entry name" value="GLYCOSYLTRANSFERASE STELLO1-RELATED"/>
    <property type="match status" value="1"/>
</dbReference>
<dbReference type="AlphaFoldDB" id="A7T0C9"/>